<gene>
    <name evidence="1" type="ORF">CEXT_688031</name>
</gene>
<name>A0AAV4QT42_CAEEX</name>
<accession>A0AAV4QT42</accession>
<dbReference type="AlphaFoldDB" id="A0AAV4QT42"/>
<reference evidence="1 2" key="1">
    <citation type="submission" date="2021-06" db="EMBL/GenBank/DDBJ databases">
        <title>Caerostris extrusa draft genome.</title>
        <authorList>
            <person name="Kono N."/>
            <person name="Arakawa K."/>
        </authorList>
    </citation>
    <scope>NUCLEOTIDE SEQUENCE [LARGE SCALE GENOMIC DNA]</scope>
</reference>
<proteinExistence type="predicted"/>
<keyword evidence="2" id="KW-1185">Reference proteome</keyword>
<protein>
    <submittedName>
        <fullName evidence="1">Uncharacterized protein</fullName>
    </submittedName>
</protein>
<comment type="caution">
    <text evidence="1">The sequence shown here is derived from an EMBL/GenBank/DDBJ whole genome shotgun (WGS) entry which is preliminary data.</text>
</comment>
<dbReference type="Proteomes" id="UP001054945">
    <property type="component" value="Unassembled WGS sequence"/>
</dbReference>
<evidence type="ECO:0000313" key="1">
    <source>
        <dbReference type="EMBL" id="GIY11231.1"/>
    </source>
</evidence>
<dbReference type="EMBL" id="BPLR01006621">
    <property type="protein sequence ID" value="GIY11231.1"/>
    <property type="molecule type" value="Genomic_DNA"/>
</dbReference>
<evidence type="ECO:0000313" key="2">
    <source>
        <dbReference type="Proteomes" id="UP001054945"/>
    </source>
</evidence>
<sequence length="120" mass="13567">MQKSCKTCIAAAEKKKTWHIGKKSVHISMDIYITLFVLHGCAGVEGVQEKGLSVRILRGGWSKMKSPKPISSSFRSGEEAGFLVHDTVHQAERFRRTRPFLIGTTRSEEEWFSTRKTAKN</sequence>
<organism evidence="1 2">
    <name type="scientific">Caerostris extrusa</name>
    <name type="common">Bark spider</name>
    <name type="synonym">Caerostris bankana</name>
    <dbReference type="NCBI Taxonomy" id="172846"/>
    <lineage>
        <taxon>Eukaryota</taxon>
        <taxon>Metazoa</taxon>
        <taxon>Ecdysozoa</taxon>
        <taxon>Arthropoda</taxon>
        <taxon>Chelicerata</taxon>
        <taxon>Arachnida</taxon>
        <taxon>Araneae</taxon>
        <taxon>Araneomorphae</taxon>
        <taxon>Entelegynae</taxon>
        <taxon>Araneoidea</taxon>
        <taxon>Araneidae</taxon>
        <taxon>Caerostris</taxon>
    </lineage>
</organism>